<comment type="caution">
    <text evidence="3">The sequence shown here is derived from an EMBL/GenBank/DDBJ whole genome shotgun (WGS) entry which is preliminary data.</text>
</comment>
<feature type="domain" description="Amidohydrolase-related" evidence="2">
    <location>
        <begin position="259"/>
        <end position="440"/>
    </location>
</feature>
<sequence length="480" mass="51771">MSTDANARPDPSSDRGLRELLDRHAAGSPAAGAGAAQQILLRGGSVLSMDRAVGDFAVGDVLIVGDRVAEVGPSISAPEAVVVDARGHIVLPGFCDPHIHCWEGSLGRIIPENVPQTTADPVAGAPASGRSYMYAAHRLFGPACRPADIYAGTLNTLLTALDAGITTVVDNMHNARTPEHSDAAVEALFAAGLRGVHAMGKPRSGKWAETFPEDAHRLRAQYFHGDDQLCTMRLYAAGSDELTELLPIRKELDLWFSFDSGIERQDLPGLYASGAFDGREAINHANFLSRQQRQVVVDNGAQVNVCPRIESQFRYGRIPYGEWVEQGLRPGLSNDNPMTYGIDMFAEMRALYLTQRVDQHRSGEKSASLREIVQSATQQGANNCGVGDLVGSLTPGKKADIVLLDARKPQLFPRNNVLCSVVQGADVGCVSAVLVNGRIVKWDGRLLAVDLAKVQGLVQESHDYLLDTVHWPHASVDFDD</sequence>
<gene>
    <name evidence="3" type="ORF">GCM10022222_16230</name>
</gene>
<evidence type="ECO:0000256" key="1">
    <source>
        <dbReference type="ARBA" id="ARBA00022801"/>
    </source>
</evidence>
<dbReference type="PANTHER" id="PTHR43794:SF11">
    <property type="entry name" value="AMIDOHYDROLASE-RELATED DOMAIN-CONTAINING PROTEIN"/>
    <property type="match status" value="1"/>
</dbReference>
<dbReference type="SUPFAM" id="SSF51556">
    <property type="entry name" value="Metallo-dependent hydrolases"/>
    <property type="match status" value="1"/>
</dbReference>
<proteinExistence type="predicted"/>
<accession>A0ABP6VGL4</accession>
<dbReference type="Gene3D" id="2.30.40.10">
    <property type="entry name" value="Urease, subunit C, domain 1"/>
    <property type="match status" value="1"/>
</dbReference>
<dbReference type="SUPFAM" id="SSF51338">
    <property type="entry name" value="Composite domain of metallo-dependent hydrolases"/>
    <property type="match status" value="1"/>
</dbReference>
<keyword evidence="4" id="KW-1185">Reference proteome</keyword>
<dbReference type="Gene3D" id="3.20.20.140">
    <property type="entry name" value="Metal-dependent hydrolases"/>
    <property type="match status" value="1"/>
</dbReference>
<name>A0ABP6VGL4_9PSEU</name>
<keyword evidence="1" id="KW-0378">Hydrolase</keyword>
<dbReference type="InterPro" id="IPR011059">
    <property type="entry name" value="Metal-dep_hydrolase_composite"/>
</dbReference>
<reference evidence="4" key="1">
    <citation type="journal article" date="2019" name="Int. J. Syst. Evol. Microbiol.">
        <title>The Global Catalogue of Microorganisms (GCM) 10K type strain sequencing project: providing services to taxonomists for standard genome sequencing and annotation.</title>
        <authorList>
            <consortium name="The Broad Institute Genomics Platform"/>
            <consortium name="The Broad Institute Genome Sequencing Center for Infectious Disease"/>
            <person name="Wu L."/>
            <person name="Ma J."/>
        </authorList>
    </citation>
    <scope>NUCLEOTIDE SEQUENCE [LARGE SCALE GENOMIC DNA]</scope>
    <source>
        <strain evidence="4">JCM 16898</strain>
    </source>
</reference>
<dbReference type="EMBL" id="BAAAZN010000003">
    <property type="protein sequence ID" value="GAA3533658.1"/>
    <property type="molecule type" value="Genomic_DNA"/>
</dbReference>
<evidence type="ECO:0000313" key="4">
    <source>
        <dbReference type="Proteomes" id="UP001500689"/>
    </source>
</evidence>
<dbReference type="RefSeq" id="WP_344857027.1">
    <property type="nucleotide sequence ID" value="NZ_BAAAZN010000003.1"/>
</dbReference>
<organism evidence="3 4">
    <name type="scientific">Amycolatopsis ultiminotia</name>
    <dbReference type="NCBI Taxonomy" id="543629"/>
    <lineage>
        <taxon>Bacteria</taxon>
        <taxon>Bacillati</taxon>
        <taxon>Actinomycetota</taxon>
        <taxon>Actinomycetes</taxon>
        <taxon>Pseudonocardiales</taxon>
        <taxon>Pseudonocardiaceae</taxon>
        <taxon>Amycolatopsis</taxon>
    </lineage>
</organism>
<evidence type="ECO:0000259" key="2">
    <source>
        <dbReference type="Pfam" id="PF01979"/>
    </source>
</evidence>
<dbReference type="Pfam" id="PF01979">
    <property type="entry name" value="Amidohydro_1"/>
    <property type="match status" value="1"/>
</dbReference>
<dbReference type="InterPro" id="IPR050287">
    <property type="entry name" value="MTA/SAH_deaminase"/>
</dbReference>
<evidence type="ECO:0000313" key="3">
    <source>
        <dbReference type="EMBL" id="GAA3533658.1"/>
    </source>
</evidence>
<protein>
    <submittedName>
        <fullName evidence="3">Amidohydrolase family protein</fullName>
    </submittedName>
</protein>
<dbReference type="InterPro" id="IPR006680">
    <property type="entry name" value="Amidohydro-rel"/>
</dbReference>
<dbReference type="PANTHER" id="PTHR43794">
    <property type="entry name" value="AMINOHYDROLASE SSNA-RELATED"/>
    <property type="match status" value="1"/>
</dbReference>
<dbReference type="Proteomes" id="UP001500689">
    <property type="component" value="Unassembled WGS sequence"/>
</dbReference>
<dbReference type="InterPro" id="IPR032466">
    <property type="entry name" value="Metal_Hydrolase"/>
</dbReference>